<evidence type="ECO:0000313" key="4">
    <source>
        <dbReference type="Proteomes" id="UP001217089"/>
    </source>
</evidence>
<dbReference type="PANTHER" id="PTHR46190">
    <property type="entry name" value="SI:CH211-201H21.5-RELATED"/>
    <property type="match status" value="1"/>
</dbReference>
<protein>
    <recommendedName>
        <fullName evidence="2">Inosine/uridine-preferring nucleoside hydrolase domain-containing protein</fullName>
    </recommendedName>
</protein>
<dbReference type="Proteomes" id="UP001217089">
    <property type="component" value="Unassembled WGS sequence"/>
</dbReference>
<dbReference type="Pfam" id="PF01156">
    <property type="entry name" value="IU_nuc_hydro"/>
    <property type="match status" value="2"/>
</dbReference>
<dbReference type="Gene3D" id="3.90.245.10">
    <property type="entry name" value="Ribonucleoside hydrolase-like"/>
    <property type="match status" value="3"/>
</dbReference>
<comment type="similarity">
    <text evidence="1">Belongs to the IUNH family.</text>
</comment>
<proteinExistence type="inferred from homology"/>
<organism evidence="3 4">
    <name type="scientific">Tegillarca granosa</name>
    <name type="common">Malaysian cockle</name>
    <name type="synonym">Anadara granosa</name>
    <dbReference type="NCBI Taxonomy" id="220873"/>
    <lineage>
        <taxon>Eukaryota</taxon>
        <taxon>Metazoa</taxon>
        <taxon>Spiralia</taxon>
        <taxon>Lophotrochozoa</taxon>
        <taxon>Mollusca</taxon>
        <taxon>Bivalvia</taxon>
        <taxon>Autobranchia</taxon>
        <taxon>Pteriomorphia</taxon>
        <taxon>Arcoida</taxon>
        <taxon>Arcoidea</taxon>
        <taxon>Arcidae</taxon>
        <taxon>Tegillarca</taxon>
    </lineage>
</organism>
<reference evidence="3 4" key="1">
    <citation type="submission" date="2022-12" db="EMBL/GenBank/DDBJ databases">
        <title>Chromosome-level genome of Tegillarca granosa.</title>
        <authorList>
            <person name="Kim J."/>
        </authorList>
    </citation>
    <scope>NUCLEOTIDE SEQUENCE [LARGE SCALE GENOMIC DNA]</scope>
    <source>
        <strain evidence="3">Teg-2019</strain>
        <tissue evidence="3">Adductor muscle</tissue>
    </source>
</reference>
<dbReference type="EMBL" id="JARBDR010000440">
    <property type="protein sequence ID" value="KAJ8313038.1"/>
    <property type="molecule type" value="Genomic_DNA"/>
</dbReference>
<evidence type="ECO:0000256" key="1">
    <source>
        <dbReference type="ARBA" id="ARBA00009176"/>
    </source>
</evidence>
<sequence>MKKKVIIDVDTGVDDAQAIMLALSSDKLEVLAITCVQGNTHIDNVCKNTLRTLKVCNRLDIPVYRGCTKPLTGVVPKIAPFHGEDGLGDAQNPPEVDIGLIQSEHAVLALLRLVNENPGREITLIALAPLTNVAMAIRLDSDLGSKLKEVKIIIDVDTGVDDAQAIMLALTSKEVDVLAITCVQGNADVENVCRNTLRVLKVCDRLDIPVNKGASKPLIGFGPDATHYHGKDGMGDVANPEEVDMSLIQSEPASLALLRLSKEYPGEITLVALAPLTNIALAIRLDPDFGTRLKEMFMMGGNIEVVSIYILLEQHLALLLIFIFSEWFQKWLNINTDKGRFNKSIHKICLPILEKEIEERSYISCDLLTMAVCVDRTVAMETVDKYVTVELTGSITRGEMIVDWRDRLQKNPNVCVVLSYDINKVPVLFTQALFKLKSIYGRRGLNYFISLNCENTVIKLCSKHVNNLHKNTNIISNEDTCITYNNNTKYTFGKFVLLNGKQFLLIIFTIDYKVELSNQSLIILIKQNAITMKDTW</sequence>
<feature type="domain" description="Inosine/uridine-preferring nucleoside hydrolase" evidence="2">
    <location>
        <begin position="152"/>
        <end position="304"/>
    </location>
</feature>
<dbReference type="InterPro" id="IPR001910">
    <property type="entry name" value="Inosine/uridine_hydrolase_dom"/>
</dbReference>
<gene>
    <name evidence="3" type="ORF">KUTeg_010411</name>
</gene>
<keyword evidence="4" id="KW-1185">Reference proteome</keyword>
<dbReference type="SUPFAM" id="SSF53590">
    <property type="entry name" value="Nucleoside hydrolase"/>
    <property type="match status" value="2"/>
</dbReference>
<feature type="domain" description="Inosine/uridine-preferring nucleoside hydrolase" evidence="2">
    <location>
        <begin position="325"/>
        <end position="424"/>
    </location>
</feature>
<dbReference type="InterPro" id="IPR036452">
    <property type="entry name" value="Ribo_hydro-like"/>
</dbReference>
<name>A0ABQ9F6Q3_TEGGR</name>
<comment type="caution">
    <text evidence="3">The sequence shown here is derived from an EMBL/GenBank/DDBJ whole genome shotgun (WGS) entry which is preliminary data.</text>
</comment>
<accession>A0ABQ9F6Q3</accession>
<dbReference type="PANTHER" id="PTHR46190:SF1">
    <property type="entry name" value="SI:CH211-201H21.5"/>
    <property type="match status" value="1"/>
</dbReference>
<evidence type="ECO:0000313" key="3">
    <source>
        <dbReference type="EMBL" id="KAJ8313038.1"/>
    </source>
</evidence>
<dbReference type="InterPro" id="IPR052775">
    <property type="entry name" value="IUN_hydrolase"/>
</dbReference>
<evidence type="ECO:0000259" key="2">
    <source>
        <dbReference type="Pfam" id="PF01156"/>
    </source>
</evidence>